<dbReference type="CDD" id="cd00586">
    <property type="entry name" value="4HBT"/>
    <property type="match status" value="1"/>
</dbReference>
<reference evidence="2" key="1">
    <citation type="journal article" date="2019" name="Int. J. Syst. Evol. Microbiol.">
        <title>The Global Catalogue of Microorganisms (GCM) 10K type strain sequencing project: providing services to taxonomists for standard genome sequencing and annotation.</title>
        <authorList>
            <consortium name="The Broad Institute Genomics Platform"/>
            <consortium name="The Broad Institute Genome Sequencing Center for Infectious Disease"/>
            <person name="Wu L."/>
            <person name="Ma J."/>
        </authorList>
    </citation>
    <scope>NUCLEOTIDE SEQUENCE [LARGE SCALE GENOMIC DNA]</scope>
    <source>
        <strain evidence="2">JCM 16083</strain>
    </source>
</reference>
<dbReference type="PANTHER" id="PTHR31793:SF24">
    <property type="entry name" value="LONG-CHAIN ACYL-COA THIOESTERASE FADM"/>
    <property type="match status" value="1"/>
</dbReference>
<dbReference type="InterPro" id="IPR050563">
    <property type="entry name" value="4-hydroxybenzoyl-CoA_TE"/>
</dbReference>
<dbReference type="PANTHER" id="PTHR31793">
    <property type="entry name" value="4-HYDROXYBENZOYL-COA THIOESTERASE FAMILY MEMBER"/>
    <property type="match status" value="1"/>
</dbReference>
<comment type="caution">
    <text evidence="1">The sequence shown here is derived from an EMBL/GenBank/DDBJ whole genome shotgun (WGS) entry which is preliminary data.</text>
</comment>
<dbReference type="Gene3D" id="3.10.129.10">
    <property type="entry name" value="Hotdog Thioesterase"/>
    <property type="match status" value="1"/>
</dbReference>
<evidence type="ECO:0000313" key="1">
    <source>
        <dbReference type="EMBL" id="GAA0876518.1"/>
    </source>
</evidence>
<dbReference type="Pfam" id="PF13279">
    <property type="entry name" value="4HBT_2"/>
    <property type="match status" value="1"/>
</dbReference>
<dbReference type="SUPFAM" id="SSF54637">
    <property type="entry name" value="Thioesterase/thiol ester dehydrase-isomerase"/>
    <property type="match status" value="1"/>
</dbReference>
<sequence length="141" mass="16511">MIQKIEGKMENTVFEYDIVIKEFHLDTFGHVNNATYLQIYEEARWQFITERGYGLKKIKKTGLGPVILEIKIRFIKELRLREKITIHSQTGDYGSKVGSIKQWITDSEGNICSDVEMKVGLFDTRERKLVEPTEDWLNAIR</sequence>
<name>A0ABP3Y784_9FLAO</name>
<organism evidence="1 2">
    <name type="scientific">Wandonia haliotis</name>
    <dbReference type="NCBI Taxonomy" id="574963"/>
    <lineage>
        <taxon>Bacteria</taxon>
        <taxon>Pseudomonadati</taxon>
        <taxon>Bacteroidota</taxon>
        <taxon>Flavobacteriia</taxon>
        <taxon>Flavobacteriales</taxon>
        <taxon>Crocinitomicaceae</taxon>
        <taxon>Wandonia</taxon>
    </lineage>
</organism>
<gene>
    <name evidence="1" type="ORF">GCM10009118_29280</name>
</gene>
<dbReference type="EMBL" id="BAAAFH010000022">
    <property type="protein sequence ID" value="GAA0876518.1"/>
    <property type="molecule type" value="Genomic_DNA"/>
</dbReference>
<dbReference type="Proteomes" id="UP001501126">
    <property type="component" value="Unassembled WGS sequence"/>
</dbReference>
<dbReference type="InterPro" id="IPR029069">
    <property type="entry name" value="HotDog_dom_sf"/>
</dbReference>
<proteinExistence type="predicted"/>
<evidence type="ECO:0000313" key="2">
    <source>
        <dbReference type="Proteomes" id="UP001501126"/>
    </source>
</evidence>
<keyword evidence="2" id="KW-1185">Reference proteome</keyword>
<accession>A0ABP3Y784</accession>
<protein>
    <submittedName>
        <fullName evidence="1">Acyl-CoA thioesterase</fullName>
    </submittedName>
</protein>